<evidence type="ECO:0000313" key="3">
    <source>
        <dbReference type="Proteomes" id="UP001141806"/>
    </source>
</evidence>
<dbReference type="EMBL" id="JAMYWD010000012">
    <property type="protein sequence ID" value="KAJ4951611.1"/>
    <property type="molecule type" value="Genomic_DNA"/>
</dbReference>
<evidence type="ECO:0000313" key="2">
    <source>
        <dbReference type="EMBL" id="KAJ4951611.1"/>
    </source>
</evidence>
<evidence type="ECO:0000259" key="1">
    <source>
        <dbReference type="Pfam" id="PF06974"/>
    </source>
</evidence>
<comment type="caution">
    <text evidence="2">The sequence shown here is derived from an EMBL/GenBank/DDBJ whole genome shotgun (WGS) entry which is preliminary data.</text>
</comment>
<dbReference type="AlphaFoldDB" id="A0A9Q0GR67"/>
<accession>A0A9Q0GR67</accession>
<keyword evidence="3" id="KW-1185">Reference proteome</keyword>
<dbReference type="GO" id="GO:0019432">
    <property type="term" value="P:triglyceride biosynthetic process"/>
    <property type="evidence" value="ECO:0007669"/>
    <property type="project" value="TreeGrafter"/>
</dbReference>
<dbReference type="GO" id="GO:0008374">
    <property type="term" value="F:O-acyltransferase activity"/>
    <property type="evidence" value="ECO:0007669"/>
    <property type="project" value="InterPro"/>
</dbReference>
<name>A0A9Q0GR67_9MAGN</name>
<dbReference type="InterPro" id="IPR045034">
    <property type="entry name" value="O-acyltransferase_WSD1-like"/>
</dbReference>
<gene>
    <name evidence="2" type="ORF">NE237_028443</name>
</gene>
<protein>
    <recommendedName>
        <fullName evidence="1">O-acyltransferase WSD1 C-terminal domain-containing protein</fullName>
    </recommendedName>
</protein>
<dbReference type="PANTHER" id="PTHR31650">
    <property type="entry name" value="O-ACYLTRANSFERASE (WSD1-LIKE) FAMILY PROTEIN"/>
    <property type="match status" value="1"/>
</dbReference>
<organism evidence="2 3">
    <name type="scientific">Protea cynaroides</name>
    <dbReference type="NCBI Taxonomy" id="273540"/>
    <lineage>
        <taxon>Eukaryota</taxon>
        <taxon>Viridiplantae</taxon>
        <taxon>Streptophyta</taxon>
        <taxon>Embryophyta</taxon>
        <taxon>Tracheophyta</taxon>
        <taxon>Spermatophyta</taxon>
        <taxon>Magnoliopsida</taxon>
        <taxon>Proteales</taxon>
        <taxon>Proteaceae</taxon>
        <taxon>Protea</taxon>
    </lineage>
</organism>
<dbReference type="OrthoDB" id="1716493at2759"/>
<dbReference type="GO" id="GO:0005886">
    <property type="term" value="C:plasma membrane"/>
    <property type="evidence" value="ECO:0007669"/>
    <property type="project" value="TreeGrafter"/>
</dbReference>
<dbReference type="Pfam" id="PF06974">
    <property type="entry name" value="WS_DGAT_C"/>
    <property type="match status" value="1"/>
</dbReference>
<feature type="domain" description="O-acyltransferase WSD1 C-terminal" evidence="1">
    <location>
        <begin position="158"/>
        <end position="219"/>
    </location>
</feature>
<proteinExistence type="predicted"/>
<dbReference type="Proteomes" id="UP001141806">
    <property type="component" value="Unassembled WGS sequence"/>
</dbReference>
<reference evidence="2" key="1">
    <citation type="journal article" date="2023" name="Plant J.">
        <title>The genome of the king protea, Protea cynaroides.</title>
        <authorList>
            <person name="Chang J."/>
            <person name="Duong T.A."/>
            <person name="Schoeman C."/>
            <person name="Ma X."/>
            <person name="Roodt D."/>
            <person name="Barker N."/>
            <person name="Li Z."/>
            <person name="Van de Peer Y."/>
            <person name="Mizrachi E."/>
        </authorList>
    </citation>
    <scope>NUCLEOTIDE SEQUENCE</scope>
    <source>
        <tissue evidence="2">Young leaves</tissue>
    </source>
</reference>
<sequence>MRAIVTNKKKKKISGEEVKEERQKDWLEEVNGQPLSPAARLFHQPHLNCYIITILGGTTRVDPNVVKAGLQATLLRHPRFSSIQTINDVALGITQAGLSRYLNRRYSKEKRDEQATEGRNNLPKKNRLRAALLVNIRPSPGIQALADMMEKDKTDCKWGNRIGYVLLPFTIALRDDPLDYVREAKAIIDRKKHSYEAIYSFISCQLVVKLFGFKVTDLLLDTSP</sequence>
<dbReference type="InterPro" id="IPR009721">
    <property type="entry name" value="O-acyltransferase_WSD1_C"/>
</dbReference>
<dbReference type="PANTHER" id="PTHR31650:SF1">
    <property type="entry name" value="WAX ESTER SYNTHASE_DIACYLGLYCEROL ACYLTRANSFERASE 4-RELATED"/>
    <property type="match status" value="1"/>
</dbReference>